<dbReference type="Proteomes" id="UP000056502">
    <property type="component" value="Chromosome I"/>
</dbReference>
<evidence type="ECO:0000313" key="2">
    <source>
        <dbReference type="EMBL" id="ALE38072.1"/>
    </source>
</evidence>
<gene>
    <name evidence="2" type="ORF">G436_0857</name>
</gene>
<dbReference type="InterPro" id="IPR038717">
    <property type="entry name" value="Tc1-like_DDE_dom"/>
</dbReference>
<accession>A0A0M4NHF4</accession>
<feature type="domain" description="Tc1-like transposase DDE" evidence="1">
    <location>
        <begin position="5"/>
        <end position="50"/>
    </location>
</feature>
<dbReference type="Gene3D" id="3.30.420.10">
    <property type="entry name" value="Ribonuclease H-like superfamily/Ribonuclease H"/>
    <property type="match status" value="1"/>
</dbReference>
<dbReference type="PATRIC" id="fig|1279460.3.peg.866"/>
<dbReference type="Pfam" id="PF13358">
    <property type="entry name" value="DDE_3"/>
    <property type="match status" value="1"/>
</dbReference>
<evidence type="ECO:0000259" key="1">
    <source>
        <dbReference type="Pfam" id="PF13358"/>
    </source>
</evidence>
<dbReference type="GO" id="GO:0003676">
    <property type="term" value="F:nucleic acid binding"/>
    <property type="evidence" value="ECO:0007669"/>
    <property type="project" value="InterPro"/>
</dbReference>
<dbReference type="AlphaFoldDB" id="A0A0M4NHF4"/>
<evidence type="ECO:0000313" key="3">
    <source>
        <dbReference type="Proteomes" id="UP000056502"/>
    </source>
</evidence>
<organism evidence="2">
    <name type="scientific">Leptospira interrogans serovar Hardjo str. Norma</name>
    <dbReference type="NCBI Taxonomy" id="1279460"/>
    <lineage>
        <taxon>Bacteria</taxon>
        <taxon>Pseudomonadati</taxon>
        <taxon>Spirochaetota</taxon>
        <taxon>Spirochaetia</taxon>
        <taxon>Leptospirales</taxon>
        <taxon>Leptospiraceae</taxon>
        <taxon>Leptospira</taxon>
    </lineage>
</organism>
<reference evidence="2 3" key="1">
    <citation type="journal article" date="2015" name="Genome Announc.">
        <title>Whole-Genome Sequence of Leptospira interrogans Serovar Hardjo Subtype Hardjoprajitno Strain Norma, Isolated from Cattle in a Leptospirosis Outbreak in Brazil.</title>
        <authorList>
            <person name="Cosate M.R."/>
            <person name="Soares S.C."/>
            <person name="Mendes T.A."/>
            <person name="Raittz R.T."/>
            <person name="Moreira E.C."/>
            <person name="Leite R."/>
            <person name="Fernandes G.R."/>
            <person name="Haddad J.P."/>
            <person name="Ortega J.M."/>
        </authorList>
    </citation>
    <scope>NUCLEOTIDE SEQUENCE [LARGE SCALE GENOMIC DNA]</scope>
    <source>
        <strain evidence="2 3">Norma</strain>
    </source>
</reference>
<sequence length="54" mass="6505">MLLKENRKKILLIWDNLSVHKSKAVNVFLQQHTKRFRVEFLPPYAPELNPQVYI</sequence>
<protein>
    <submittedName>
        <fullName evidence="2">Mobile element protein</fullName>
    </submittedName>
</protein>
<name>A0A0M4NHF4_LEPIR</name>
<proteinExistence type="predicted"/>
<dbReference type="EMBL" id="CP012603">
    <property type="protein sequence ID" value="ALE38072.1"/>
    <property type="molecule type" value="Genomic_DNA"/>
</dbReference>
<dbReference type="InterPro" id="IPR036397">
    <property type="entry name" value="RNaseH_sf"/>
</dbReference>